<dbReference type="SUPFAM" id="SSF144232">
    <property type="entry name" value="HIT/MYND zinc finger-like"/>
    <property type="match status" value="1"/>
</dbReference>
<feature type="region of interest" description="Disordered" evidence="5">
    <location>
        <begin position="625"/>
        <end position="662"/>
    </location>
</feature>
<feature type="domain" description="MYND-type" evidence="6">
    <location>
        <begin position="431"/>
        <end position="476"/>
    </location>
</feature>
<keyword evidence="3" id="KW-0862">Zinc</keyword>
<dbReference type="InterPro" id="IPR002893">
    <property type="entry name" value="Znf_MYND"/>
</dbReference>
<name>A0A9W8IT12_9AGAR</name>
<evidence type="ECO:0000313" key="8">
    <source>
        <dbReference type="Proteomes" id="UP001140091"/>
    </source>
</evidence>
<evidence type="ECO:0000256" key="3">
    <source>
        <dbReference type="ARBA" id="ARBA00022833"/>
    </source>
</evidence>
<dbReference type="Pfam" id="PF01753">
    <property type="entry name" value="zf-MYND"/>
    <property type="match status" value="1"/>
</dbReference>
<keyword evidence="8" id="KW-1185">Reference proteome</keyword>
<sequence>MEKAFRGFYDTLPNARLSTPSKLPRLEQLVSQVTPSNCTIEIFTEALDHLQPELLPEPDLLDNLLPTDADNARSAALALALLATVTEACDDDPDLNQIVVDKLTGFIHPLCLWIEVLLGFGLCYPASTLCGVSTRSHACFTYAKLLLDLQFVDSRLEKALFSSRTFFHVLLILWMTDDGEEEHRVDHVFEPQPTWVRSPVVTLLSSFLYDDDGREELFHYAAMSPRQFAHDFVSVLRQRACQVRDTSLTEVDPVDVASFFEDLMYVAEILVESSVFRRELSSMLYLYGFASILNTVSIEMKNHAPKDHHLLLDAVHQLAIIADETRPYHAARNYRELVGGGFWGLVIRLLSSVPEGNRHYNRLGLRCLKMLGKYTAYRSVMSRMLVVLLPEESIEGIYDHHGESFSTWMYGLDYRKDACDDAEKRLILCDNPACLSSSPSRLSPSRPKQCSLCCSMVYCSEKCQKEDWNKLHRLECSELREERSLRKESKMAYHHSTRAFHVAIVENNYNSVIGEAEASNAESPNRPMHKLILTLNGVSPSGRCGFEDLDNWEVFHERSTPDYLKPRLWPLIRSYRSGGETNAVRLAGALFPFGGEVVDLVVMLRKKDERWEAVYSVARYQDEEDAYLSDDIETDDTDEDEDNDEYSTDENDDGGDSADDTD</sequence>
<dbReference type="Gene3D" id="6.10.140.2220">
    <property type="match status" value="1"/>
</dbReference>
<evidence type="ECO:0000256" key="1">
    <source>
        <dbReference type="ARBA" id="ARBA00022723"/>
    </source>
</evidence>
<dbReference type="AlphaFoldDB" id="A0A9W8IT12"/>
<keyword evidence="1" id="KW-0479">Metal-binding</keyword>
<dbReference type="Proteomes" id="UP001140091">
    <property type="component" value="Unassembled WGS sequence"/>
</dbReference>
<evidence type="ECO:0000256" key="4">
    <source>
        <dbReference type="PROSITE-ProRule" id="PRU00134"/>
    </source>
</evidence>
<dbReference type="EMBL" id="JANBPK010001476">
    <property type="protein sequence ID" value="KAJ2922766.1"/>
    <property type="molecule type" value="Genomic_DNA"/>
</dbReference>
<feature type="non-terminal residue" evidence="7">
    <location>
        <position position="662"/>
    </location>
</feature>
<dbReference type="GO" id="GO:0008270">
    <property type="term" value="F:zinc ion binding"/>
    <property type="evidence" value="ECO:0007669"/>
    <property type="project" value="UniProtKB-KW"/>
</dbReference>
<evidence type="ECO:0000256" key="5">
    <source>
        <dbReference type="SAM" id="MobiDB-lite"/>
    </source>
</evidence>
<protein>
    <recommendedName>
        <fullName evidence="6">MYND-type domain-containing protein</fullName>
    </recommendedName>
</protein>
<dbReference type="PROSITE" id="PS50865">
    <property type="entry name" value="ZF_MYND_2"/>
    <property type="match status" value="1"/>
</dbReference>
<evidence type="ECO:0000259" key="6">
    <source>
        <dbReference type="PROSITE" id="PS50865"/>
    </source>
</evidence>
<proteinExistence type="predicted"/>
<gene>
    <name evidence="7" type="ORF">H1R20_g14338</name>
</gene>
<evidence type="ECO:0000256" key="2">
    <source>
        <dbReference type="ARBA" id="ARBA00022771"/>
    </source>
</evidence>
<dbReference type="OrthoDB" id="3012144at2759"/>
<comment type="caution">
    <text evidence="7">The sequence shown here is derived from an EMBL/GenBank/DDBJ whole genome shotgun (WGS) entry which is preliminary data.</text>
</comment>
<evidence type="ECO:0000313" key="7">
    <source>
        <dbReference type="EMBL" id="KAJ2922766.1"/>
    </source>
</evidence>
<keyword evidence="2 4" id="KW-0863">Zinc-finger</keyword>
<reference evidence="7" key="1">
    <citation type="submission" date="2022-06" db="EMBL/GenBank/DDBJ databases">
        <title>Genome Sequence of Candolleomyces eurysporus.</title>
        <authorList>
            <person name="Buettner E."/>
        </authorList>
    </citation>
    <scope>NUCLEOTIDE SEQUENCE</scope>
    <source>
        <strain evidence="7">VTCC 930004</strain>
    </source>
</reference>
<accession>A0A9W8IT12</accession>
<organism evidence="7 8">
    <name type="scientific">Candolleomyces eurysporus</name>
    <dbReference type="NCBI Taxonomy" id="2828524"/>
    <lineage>
        <taxon>Eukaryota</taxon>
        <taxon>Fungi</taxon>
        <taxon>Dikarya</taxon>
        <taxon>Basidiomycota</taxon>
        <taxon>Agaricomycotina</taxon>
        <taxon>Agaricomycetes</taxon>
        <taxon>Agaricomycetidae</taxon>
        <taxon>Agaricales</taxon>
        <taxon>Agaricineae</taxon>
        <taxon>Psathyrellaceae</taxon>
        <taxon>Candolleomyces</taxon>
    </lineage>
</organism>